<dbReference type="InterPro" id="IPR006203">
    <property type="entry name" value="GHMP_knse_ATP-bd_CS"/>
</dbReference>
<dbReference type="Pfam" id="PF10509">
    <property type="entry name" value="GalKase_gal_bdg"/>
    <property type="match status" value="1"/>
</dbReference>
<keyword evidence="2" id="KW-0808">Transferase</keyword>
<evidence type="ECO:0000313" key="9">
    <source>
        <dbReference type="Proteomes" id="UP000694941"/>
    </source>
</evidence>
<evidence type="ECO:0000256" key="1">
    <source>
        <dbReference type="ARBA" id="ARBA00006566"/>
    </source>
</evidence>
<dbReference type="RefSeq" id="XP_013781334.1">
    <property type="nucleotide sequence ID" value="XM_013925880.2"/>
</dbReference>
<dbReference type="PROSITE" id="PS00627">
    <property type="entry name" value="GHMP_KINASES_ATP"/>
    <property type="match status" value="1"/>
</dbReference>
<evidence type="ECO:0000256" key="5">
    <source>
        <dbReference type="ARBA" id="ARBA00022840"/>
    </source>
</evidence>
<dbReference type="InterPro" id="IPR000705">
    <property type="entry name" value="Galactokinase"/>
</dbReference>
<evidence type="ECO:0000259" key="8">
    <source>
        <dbReference type="Pfam" id="PF10509"/>
    </source>
</evidence>
<keyword evidence="4" id="KW-0418">Kinase</keyword>
<evidence type="ECO:0000256" key="4">
    <source>
        <dbReference type="ARBA" id="ARBA00022777"/>
    </source>
</evidence>
<feature type="domain" description="GHMP kinase C-terminal" evidence="7">
    <location>
        <begin position="302"/>
        <end position="383"/>
    </location>
</feature>
<dbReference type="PROSITE" id="PS00106">
    <property type="entry name" value="GALACTOKINASE"/>
    <property type="match status" value="1"/>
</dbReference>
<dbReference type="PRINTS" id="PR00959">
    <property type="entry name" value="MEVGALKINASE"/>
</dbReference>
<dbReference type="InterPro" id="IPR006206">
    <property type="entry name" value="Mevalonate/galactokinase"/>
</dbReference>
<dbReference type="InterPro" id="IPR006204">
    <property type="entry name" value="GHMP_kinase_N_dom"/>
</dbReference>
<evidence type="ECO:0000259" key="7">
    <source>
        <dbReference type="Pfam" id="PF08544"/>
    </source>
</evidence>
<dbReference type="InterPro" id="IPR036554">
    <property type="entry name" value="GHMP_kinase_C_sf"/>
</dbReference>
<dbReference type="InterPro" id="IPR014721">
    <property type="entry name" value="Ribsml_uS5_D2-typ_fold_subgr"/>
</dbReference>
<dbReference type="Proteomes" id="UP000694941">
    <property type="component" value="Unplaced"/>
</dbReference>
<dbReference type="PIRSF" id="PIRSF000530">
    <property type="entry name" value="Galactokinase"/>
    <property type="match status" value="1"/>
</dbReference>
<gene>
    <name evidence="10" type="primary">LOC106465645</name>
</gene>
<reference evidence="10" key="1">
    <citation type="submission" date="2025-08" db="UniProtKB">
        <authorList>
            <consortium name="RefSeq"/>
        </authorList>
    </citation>
    <scope>IDENTIFICATION</scope>
    <source>
        <tissue evidence="10">Muscle</tissue>
    </source>
</reference>
<keyword evidence="9" id="KW-1185">Reference proteome</keyword>
<feature type="domain" description="GHMP kinase N-terminal" evidence="6">
    <location>
        <begin position="115"/>
        <end position="204"/>
    </location>
</feature>
<name>A0ABM1BG46_LIMPO</name>
<dbReference type="Gene3D" id="3.30.70.890">
    <property type="entry name" value="GHMP kinase, C-terminal domain"/>
    <property type="match status" value="1"/>
</dbReference>
<keyword evidence="3" id="KW-0547">Nucleotide-binding</keyword>
<keyword evidence="5" id="KW-0067">ATP-binding</keyword>
<dbReference type="SUPFAM" id="SSF54211">
    <property type="entry name" value="Ribosomal protein S5 domain 2-like"/>
    <property type="match status" value="1"/>
</dbReference>
<dbReference type="SUPFAM" id="SSF55060">
    <property type="entry name" value="GHMP Kinase, C-terminal domain"/>
    <property type="match status" value="1"/>
</dbReference>
<accession>A0ABM1BG46</accession>
<dbReference type="GeneID" id="106465645"/>
<dbReference type="Gene3D" id="3.30.230.10">
    <property type="match status" value="1"/>
</dbReference>
<evidence type="ECO:0000313" key="10">
    <source>
        <dbReference type="RefSeq" id="XP_013781334.1"/>
    </source>
</evidence>
<sequence length="403" mass="44284">MNHNFNKRMGEKIVSVSELVKLACENFERKFGGVARYCGCAPGRVNLIGEHIDYNDGFVLPMALPLVTVMVGCPTNSSRCRVLTLSNHADHSMFAEFDLPSLESPLKPGIPAWANYVKGVVANFNGQNSLCGFDAVVSSSVPVGGGLSSSAALEAATYTFLEALCGALPTVSLTDKALICQKAEHDFPGMPCGIMDQFIAFMGKMDHALLVDCRSLESRLVPFKNPEVTILITNSNVRHSLTGSEYPTRRRNCEEAARIMGKKSLRDVTLENLEDFQNKLTEEMYRQVHHVVMEIHRTKQSAEALEAGDYKMFGKWMFESHESLSKDYKVSCPELDELVKVVANVEGVYGSRMTGAGFGGCTVTLLKTAVVQEAINEIKSKYHGHPTFYVCHPGDGARVINLE</sequence>
<evidence type="ECO:0000256" key="3">
    <source>
        <dbReference type="ARBA" id="ARBA00022741"/>
    </source>
</evidence>
<feature type="domain" description="Galactokinase N-terminal" evidence="8">
    <location>
        <begin position="25"/>
        <end position="72"/>
    </location>
</feature>
<dbReference type="NCBIfam" id="TIGR00131">
    <property type="entry name" value="gal_kin"/>
    <property type="match status" value="1"/>
</dbReference>
<dbReference type="InterPro" id="IPR020568">
    <property type="entry name" value="Ribosomal_Su5_D2-typ_SF"/>
</dbReference>
<evidence type="ECO:0000259" key="6">
    <source>
        <dbReference type="Pfam" id="PF00288"/>
    </source>
</evidence>
<evidence type="ECO:0000256" key="2">
    <source>
        <dbReference type="ARBA" id="ARBA00022679"/>
    </source>
</evidence>
<dbReference type="PANTHER" id="PTHR10457:SF7">
    <property type="entry name" value="GALACTOKINASE-RELATED"/>
    <property type="match status" value="1"/>
</dbReference>
<proteinExistence type="inferred from homology"/>
<protein>
    <submittedName>
        <fullName evidence="10">Galactokinase-like</fullName>
    </submittedName>
</protein>
<dbReference type="InterPro" id="IPR019539">
    <property type="entry name" value="GalKase_N"/>
</dbReference>
<dbReference type="InterPro" id="IPR019741">
    <property type="entry name" value="Galactokinase_CS"/>
</dbReference>
<dbReference type="InterPro" id="IPR013750">
    <property type="entry name" value="GHMP_kinase_C_dom"/>
</dbReference>
<organism evidence="9 10">
    <name type="scientific">Limulus polyphemus</name>
    <name type="common">Atlantic horseshoe crab</name>
    <dbReference type="NCBI Taxonomy" id="6850"/>
    <lineage>
        <taxon>Eukaryota</taxon>
        <taxon>Metazoa</taxon>
        <taxon>Ecdysozoa</taxon>
        <taxon>Arthropoda</taxon>
        <taxon>Chelicerata</taxon>
        <taxon>Merostomata</taxon>
        <taxon>Xiphosura</taxon>
        <taxon>Limulidae</taxon>
        <taxon>Limulus</taxon>
    </lineage>
</organism>
<dbReference type="PRINTS" id="PR00473">
    <property type="entry name" value="GALCTOKINASE"/>
</dbReference>
<dbReference type="PANTHER" id="PTHR10457">
    <property type="entry name" value="MEVALONATE KINASE/GALACTOKINASE"/>
    <property type="match status" value="1"/>
</dbReference>
<comment type="similarity">
    <text evidence="1">Belongs to the GHMP kinase family. GalK subfamily.</text>
</comment>
<dbReference type="Pfam" id="PF08544">
    <property type="entry name" value="GHMP_kinases_C"/>
    <property type="match status" value="1"/>
</dbReference>
<dbReference type="Pfam" id="PF00288">
    <property type="entry name" value="GHMP_kinases_N"/>
    <property type="match status" value="1"/>
</dbReference>